<protein>
    <submittedName>
        <fullName evidence="1">DUF3575 domain-containing protein</fullName>
    </submittedName>
</protein>
<dbReference type="Proteomes" id="UP000306319">
    <property type="component" value="Unassembled WGS sequence"/>
</dbReference>
<keyword evidence="2" id="KW-1185">Reference proteome</keyword>
<sequence length="191" mass="21564">MKSKLLSLLMFLLLGVGGMNAQKVALKTNLLYDALATANLGIETGLSPRWTLDISGNLNAWNLGKHRMRHWLVQPEVRYWLCDRFQGHFFGLHAIAGQFNFGNLPKGLHPLGLYGLDTKRYQGWMEGAGIAYGYSWILSRHWNIEAELGLGWIHSRSDVYPCAECGTKIDSRVNHDYVGPTKLAVNLIYLF</sequence>
<comment type="caution">
    <text evidence="1">The sequence shown here is derived from an EMBL/GenBank/DDBJ whole genome shotgun (WGS) entry which is preliminary data.</text>
</comment>
<dbReference type="EMBL" id="SRYB01000016">
    <property type="protein sequence ID" value="TGY78132.1"/>
    <property type="molecule type" value="Genomic_DNA"/>
</dbReference>
<accession>A0AC61RD41</accession>
<reference evidence="1" key="1">
    <citation type="submission" date="2019-04" db="EMBL/GenBank/DDBJ databases">
        <title>Microbes associate with the intestines of laboratory mice.</title>
        <authorList>
            <person name="Navarre W."/>
            <person name="Wong E."/>
            <person name="Huang K."/>
            <person name="Tropini C."/>
            <person name="Ng K."/>
            <person name="Yu B."/>
        </authorList>
    </citation>
    <scope>NUCLEOTIDE SEQUENCE</scope>
    <source>
        <strain evidence="1">NM04_E33</strain>
    </source>
</reference>
<organism evidence="1 2">
    <name type="scientific">Lepagella muris</name>
    <dbReference type="NCBI Taxonomy" id="3032870"/>
    <lineage>
        <taxon>Bacteria</taxon>
        <taxon>Pseudomonadati</taxon>
        <taxon>Bacteroidota</taxon>
        <taxon>Bacteroidia</taxon>
        <taxon>Bacteroidales</taxon>
        <taxon>Muribaculaceae</taxon>
        <taxon>Lepagella</taxon>
    </lineage>
</organism>
<evidence type="ECO:0000313" key="1">
    <source>
        <dbReference type="EMBL" id="TGY78132.1"/>
    </source>
</evidence>
<evidence type="ECO:0000313" key="2">
    <source>
        <dbReference type="Proteomes" id="UP000306319"/>
    </source>
</evidence>
<proteinExistence type="predicted"/>
<gene>
    <name evidence="1" type="ORF">E5331_11435</name>
</gene>
<name>A0AC61RD41_9BACT</name>